<evidence type="ECO:0000256" key="4">
    <source>
        <dbReference type="ARBA" id="ARBA00022729"/>
    </source>
</evidence>
<dbReference type="InParanoid" id="K2RPA5"/>
<name>K2RPA5_MACPH</name>
<dbReference type="STRING" id="1126212.K2RPA5"/>
<keyword evidence="7" id="KW-1015">Disulfide bond</keyword>
<dbReference type="SUPFAM" id="SSF51445">
    <property type="entry name" value="(Trans)glycosidases"/>
    <property type="match status" value="1"/>
</dbReference>
<feature type="chain" id="PRO_5003864153" description="Alpha-galactosidase" evidence="9">
    <location>
        <begin position="24"/>
        <end position="878"/>
    </location>
</feature>
<dbReference type="Proteomes" id="UP000007129">
    <property type="component" value="Unassembled WGS sequence"/>
</dbReference>
<comment type="similarity">
    <text evidence="2 7">Belongs to the glycosyl hydrolase 27 family.</text>
</comment>
<feature type="domain" description="Alpha galactosidase C-terminal" evidence="10">
    <location>
        <begin position="327"/>
        <end position="403"/>
    </location>
</feature>
<feature type="region of interest" description="Disordered" evidence="8">
    <location>
        <begin position="783"/>
        <end position="840"/>
    </location>
</feature>
<dbReference type="EMBL" id="AHHD01000462">
    <property type="protein sequence ID" value="EKG12009.1"/>
    <property type="molecule type" value="Genomic_DNA"/>
</dbReference>
<accession>K2RPA5</accession>
<dbReference type="PRINTS" id="PR00740">
    <property type="entry name" value="GLHYDRLASE27"/>
</dbReference>
<keyword evidence="4 9" id="KW-0732">Signal</keyword>
<dbReference type="CDD" id="cd14792">
    <property type="entry name" value="GH27"/>
    <property type="match status" value="1"/>
</dbReference>
<evidence type="ECO:0000256" key="9">
    <source>
        <dbReference type="SAM" id="SignalP"/>
    </source>
</evidence>
<keyword evidence="5 7" id="KW-0378">Hydrolase</keyword>
<dbReference type="Pfam" id="PF17801">
    <property type="entry name" value="Melibiase_C"/>
    <property type="match status" value="1"/>
</dbReference>
<evidence type="ECO:0000256" key="8">
    <source>
        <dbReference type="SAM" id="MobiDB-lite"/>
    </source>
</evidence>
<keyword evidence="6 7" id="KW-0326">Glycosidase</keyword>
<dbReference type="InterPro" id="IPR013785">
    <property type="entry name" value="Aldolase_TIM"/>
</dbReference>
<dbReference type="PANTHER" id="PTHR11452:SF75">
    <property type="entry name" value="ALPHA-GALACTOSIDASE MEL1"/>
    <property type="match status" value="1"/>
</dbReference>
<sequence length="878" mass="95521">MPAIQTSLHALAAAASLFRPAAAVVRTTAPQLGWNSYNAYACSPNETIIKENAKGLVDLGFAEKGYTIVTTDCGWAASNRTTEGRITWNSTLFPSGFPALGDYIHDLGLLFGLYSGAGQWQCTTDSEHIFLVASLGHETEDAQTFAEWGGDALKYDNCWANVTEGFVVYDPYEPDPSVRFAKMSQALDAVDKPILYQICQWGVGEDLGEWAPRYGNSWRISNDIYNSWSSIWRITNEVVPYWKYTGPGRYPDMDMLIIGLNALSLEEERFHFTMWAINKSPLTIGAPMSTARTPQASLDIMLNDEALAINQDPLGEQARLIRRYTEEEYDIWAGNLSASRLVVAVPNWRNASRTINLDLASTLGIASAGAVRDVWAAQDLGPTPSNSTLTLTLAGHEAKLLVLSSITRSNASTTTSTYLPASAAALSGGASLLACASNECLPVGAKAVNLYSGASITFANVSASSESVLLGIDYINYDVALQSAWSTGTNTRNLTLSVNGGAPKRWALPISGGNWYETGRLDVEIGGFVVGDENVVKVEAPGPDPAPDLTNFLDLKPKDLIIEGSTCSIAGLRLRNGRTGITCPLQEKLEEAAEYIPPYLFRTFSNQSGGSFRGLNTTEGVTPHGFLRDPPCPDDPYDLCDDELKRLVVDHLSNRFTGKSPFSSWSATILLCLGYAQWMEQAGHAGIHIAVLNTAQMGESFGAWHSPRMLLALGKDRGCDPEWLVDGPVLGDASRAVPYSRMQRAGILGLLPELGWEFGPKDYHWPSWPKRYRAHSFPPDTGNYEHDNYADESEDDDSDYHGSGRAESETGDEFGDDDSEDGDNLGQAGPNGGKEGHEEVEFTELCKRSMSLINAIPKLFKPMQFGVAAQLACLETRP</sequence>
<dbReference type="Pfam" id="PF24494">
    <property type="entry name" value="DUF7587"/>
    <property type="match status" value="1"/>
</dbReference>
<dbReference type="GO" id="GO:0005975">
    <property type="term" value="P:carbohydrate metabolic process"/>
    <property type="evidence" value="ECO:0007669"/>
    <property type="project" value="InterPro"/>
</dbReference>
<dbReference type="Gene3D" id="2.60.120.260">
    <property type="entry name" value="Galactose-binding domain-like"/>
    <property type="match status" value="1"/>
</dbReference>
<dbReference type="InterPro" id="IPR002241">
    <property type="entry name" value="Glyco_hydro_27"/>
</dbReference>
<evidence type="ECO:0000256" key="5">
    <source>
        <dbReference type="ARBA" id="ARBA00022801"/>
    </source>
</evidence>
<evidence type="ECO:0000313" key="13">
    <source>
        <dbReference type="Proteomes" id="UP000007129"/>
    </source>
</evidence>
<evidence type="ECO:0000256" key="1">
    <source>
        <dbReference type="ARBA" id="ARBA00001255"/>
    </source>
</evidence>
<dbReference type="eggNOG" id="KOG2366">
    <property type="taxonomic scope" value="Eukaryota"/>
</dbReference>
<dbReference type="AlphaFoldDB" id="K2RPA5"/>
<feature type="compositionally biased region" description="Acidic residues" evidence="8">
    <location>
        <begin position="809"/>
        <end position="823"/>
    </location>
</feature>
<evidence type="ECO:0000256" key="3">
    <source>
        <dbReference type="ARBA" id="ARBA00012755"/>
    </source>
</evidence>
<dbReference type="OrthoDB" id="5795902at2759"/>
<dbReference type="CDD" id="cd04081">
    <property type="entry name" value="CBM35_galactosidase-like"/>
    <property type="match status" value="1"/>
</dbReference>
<organism evidence="12 13">
    <name type="scientific">Macrophomina phaseolina (strain MS6)</name>
    <name type="common">Charcoal rot fungus</name>
    <dbReference type="NCBI Taxonomy" id="1126212"/>
    <lineage>
        <taxon>Eukaryota</taxon>
        <taxon>Fungi</taxon>
        <taxon>Dikarya</taxon>
        <taxon>Ascomycota</taxon>
        <taxon>Pezizomycotina</taxon>
        <taxon>Dothideomycetes</taxon>
        <taxon>Dothideomycetes incertae sedis</taxon>
        <taxon>Botryosphaeriales</taxon>
        <taxon>Botryosphaeriaceae</taxon>
        <taxon>Macrophomina</taxon>
    </lineage>
</organism>
<dbReference type="InterPro" id="IPR056009">
    <property type="entry name" value="DUF7587"/>
</dbReference>
<feature type="domain" description="DUF7587" evidence="11">
    <location>
        <begin position="596"/>
        <end position="713"/>
    </location>
</feature>
<gene>
    <name evidence="12" type="ORF">MPH_10904</name>
</gene>
<dbReference type="Pfam" id="PF16499">
    <property type="entry name" value="Melibiase_2"/>
    <property type="match status" value="1"/>
</dbReference>
<evidence type="ECO:0000313" key="12">
    <source>
        <dbReference type="EMBL" id="EKG12009.1"/>
    </source>
</evidence>
<dbReference type="PANTHER" id="PTHR11452">
    <property type="entry name" value="ALPHA-GALACTOSIDASE/ALPHA-N-ACETYLGALACTOSAMINIDASE"/>
    <property type="match status" value="1"/>
</dbReference>
<evidence type="ECO:0000256" key="7">
    <source>
        <dbReference type="RuleBase" id="RU361168"/>
    </source>
</evidence>
<dbReference type="InterPro" id="IPR041233">
    <property type="entry name" value="Melibiase_C"/>
</dbReference>
<feature type="compositionally biased region" description="Basic and acidic residues" evidence="8">
    <location>
        <begin position="799"/>
        <end position="808"/>
    </location>
</feature>
<dbReference type="HOGENOM" id="CLU_327623_0_0_1"/>
<dbReference type="Gene3D" id="2.60.40.1180">
    <property type="entry name" value="Golgi alpha-mannosidase II"/>
    <property type="match status" value="1"/>
</dbReference>
<comment type="caution">
    <text evidence="12">The sequence shown here is derived from an EMBL/GenBank/DDBJ whole genome shotgun (WGS) entry which is preliminary data.</text>
</comment>
<dbReference type="FunFam" id="3.20.20.70:FF:000197">
    <property type="entry name" value="Alpha-galactosidase"/>
    <property type="match status" value="1"/>
</dbReference>
<dbReference type="Gene3D" id="3.20.20.70">
    <property type="entry name" value="Aldolase class I"/>
    <property type="match status" value="1"/>
</dbReference>
<reference evidence="12 13" key="1">
    <citation type="journal article" date="2012" name="BMC Genomics">
        <title>Tools to kill: Genome of one of the most destructive plant pathogenic fungi Macrophomina phaseolina.</title>
        <authorList>
            <person name="Islam M.S."/>
            <person name="Haque M.S."/>
            <person name="Islam M.M."/>
            <person name="Emdad E.M."/>
            <person name="Halim A."/>
            <person name="Hossen Q.M.M."/>
            <person name="Hossain M.Z."/>
            <person name="Ahmed B."/>
            <person name="Rahim S."/>
            <person name="Rahman M.S."/>
            <person name="Alam M.M."/>
            <person name="Hou S."/>
            <person name="Wan X."/>
            <person name="Saito J.A."/>
            <person name="Alam M."/>
        </authorList>
    </citation>
    <scope>NUCLEOTIDE SEQUENCE [LARGE SCALE GENOMIC DNA]</scope>
    <source>
        <strain evidence="12 13">MS6</strain>
    </source>
</reference>
<evidence type="ECO:0000259" key="11">
    <source>
        <dbReference type="Pfam" id="PF24494"/>
    </source>
</evidence>
<dbReference type="SUPFAM" id="SSF51011">
    <property type="entry name" value="Glycosyl hydrolase domain"/>
    <property type="match status" value="1"/>
</dbReference>
<evidence type="ECO:0000259" key="10">
    <source>
        <dbReference type="Pfam" id="PF17801"/>
    </source>
</evidence>
<dbReference type="InterPro" id="IPR017853">
    <property type="entry name" value="GH"/>
</dbReference>
<dbReference type="VEuPathDB" id="FungiDB:MPH_10904"/>
<comment type="catalytic activity">
    <reaction evidence="1 7">
        <text>Hydrolysis of terminal, non-reducing alpha-D-galactose residues in alpha-D-galactosides, including galactose oligosaccharides, galactomannans and galactolipids.</text>
        <dbReference type="EC" id="3.2.1.22"/>
    </reaction>
</comment>
<dbReference type="EC" id="3.2.1.22" evidence="3 7"/>
<protein>
    <recommendedName>
        <fullName evidence="3 7">Alpha-galactosidase</fullName>
        <ecNumber evidence="3 7">3.2.1.22</ecNumber>
    </recommendedName>
    <alternativeName>
        <fullName evidence="7">Melibiase</fullName>
    </alternativeName>
</protein>
<evidence type="ECO:0000256" key="6">
    <source>
        <dbReference type="ARBA" id="ARBA00023295"/>
    </source>
</evidence>
<feature type="signal peptide" evidence="9">
    <location>
        <begin position="1"/>
        <end position="23"/>
    </location>
</feature>
<dbReference type="InterPro" id="IPR013780">
    <property type="entry name" value="Glyco_hydro_b"/>
</dbReference>
<proteinExistence type="inferred from homology"/>
<dbReference type="GO" id="GO:0004557">
    <property type="term" value="F:alpha-galactosidase activity"/>
    <property type="evidence" value="ECO:0007669"/>
    <property type="project" value="UniProtKB-EC"/>
</dbReference>
<evidence type="ECO:0000256" key="2">
    <source>
        <dbReference type="ARBA" id="ARBA00009743"/>
    </source>
</evidence>